<name>A0A443RT94_9ACAR</name>
<keyword evidence="1" id="KW-0472">Membrane</keyword>
<organism evidence="2 3">
    <name type="scientific">Leptotrombidium deliense</name>
    <dbReference type="NCBI Taxonomy" id="299467"/>
    <lineage>
        <taxon>Eukaryota</taxon>
        <taxon>Metazoa</taxon>
        <taxon>Ecdysozoa</taxon>
        <taxon>Arthropoda</taxon>
        <taxon>Chelicerata</taxon>
        <taxon>Arachnida</taxon>
        <taxon>Acari</taxon>
        <taxon>Acariformes</taxon>
        <taxon>Trombidiformes</taxon>
        <taxon>Prostigmata</taxon>
        <taxon>Anystina</taxon>
        <taxon>Parasitengona</taxon>
        <taxon>Trombiculoidea</taxon>
        <taxon>Trombiculidae</taxon>
        <taxon>Leptotrombidium</taxon>
    </lineage>
</organism>
<keyword evidence="1" id="KW-1133">Transmembrane helix</keyword>
<feature type="non-terminal residue" evidence="2">
    <location>
        <position position="150"/>
    </location>
</feature>
<dbReference type="SUPFAM" id="SSF53474">
    <property type="entry name" value="alpha/beta-Hydrolases"/>
    <property type="match status" value="1"/>
</dbReference>
<dbReference type="EMBL" id="NCKV01037692">
    <property type="protein sequence ID" value="RWS18571.1"/>
    <property type="molecule type" value="Genomic_DNA"/>
</dbReference>
<dbReference type="Pfam" id="PF02450">
    <property type="entry name" value="LCAT"/>
    <property type="match status" value="1"/>
</dbReference>
<evidence type="ECO:0000256" key="1">
    <source>
        <dbReference type="SAM" id="Phobius"/>
    </source>
</evidence>
<dbReference type="GO" id="GO:0008374">
    <property type="term" value="F:O-acyltransferase activity"/>
    <property type="evidence" value="ECO:0007669"/>
    <property type="project" value="InterPro"/>
</dbReference>
<evidence type="ECO:0000313" key="3">
    <source>
        <dbReference type="Proteomes" id="UP000288716"/>
    </source>
</evidence>
<protein>
    <submittedName>
        <fullName evidence="2">Group XV phospholipase A2-like protein</fullName>
    </submittedName>
</protein>
<dbReference type="VEuPathDB" id="VectorBase:LDEU013469"/>
<feature type="transmembrane region" description="Helical" evidence="1">
    <location>
        <begin position="72"/>
        <end position="89"/>
    </location>
</feature>
<sequence>MKYLAPFPYPLSPDTHYYNKLVACLEKKGYREGIELYGAARDWRKGPNELRQHFDEIKTLIESRFDKNNKKVILVGHSMGGIIGYIFLVRQSSEWKNKYIRSLVTIGSRLGGGFKNVYGYLFDDDPPANNYKIVRQAERTWTGYAYLIPT</sequence>
<dbReference type="InterPro" id="IPR003386">
    <property type="entry name" value="LACT/PDAT_acylTrfase"/>
</dbReference>
<dbReference type="AlphaFoldDB" id="A0A443RT94"/>
<dbReference type="PANTHER" id="PTHR11440">
    <property type="entry name" value="LECITHIN-CHOLESTEROL ACYLTRANSFERASE-RELATED"/>
    <property type="match status" value="1"/>
</dbReference>
<dbReference type="Proteomes" id="UP000288716">
    <property type="component" value="Unassembled WGS sequence"/>
</dbReference>
<dbReference type="Gene3D" id="3.40.50.1820">
    <property type="entry name" value="alpha/beta hydrolase"/>
    <property type="match status" value="1"/>
</dbReference>
<dbReference type="InterPro" id="IPR029058">
    <property type="entry name" value="AB_hydrolase_fold"/>
</dbReference>
<dbReference type="GO" id="GO:0006629">
    <property type="term" value="P:lipid metabolic process"/>
    <property type="evidence" value="ECO:0007669"/>
    <property type="project" value="InterPro"/>
</dbReference>
<gene>
    <name evidence="2" type="ORF">B4U80_12470</name>
</gene>
<proteinExistence type="predicted"/>
<reference evidence="2 3" key="1">
    <citation type="journal article" date="2018" name="Gigascience">
        <title>Genomes of trombidid mites reveal novel predicted allergens and laterally-transferred genes associated with secondary metabolism.</title>
        <authorList>
            <person name="Dong X."/>
            <person name="Chaisiri K."/>
            <person name="Xia D."/>
            <person name="Armstrong S.D."/>
            <person name="Fang Y."/>
            <person name="Donnelly M.J."/>
            <person name="Kadowaki T."/>
            <person name="McGarry J.W."/>
            <person name="Darby A.C."/>
            <person name="Makepeace B.L."/>
        </authorList>
    </citation>
    <scope>NUCLEOTIDE SEQUENCE [LARGE SCALE GENOMIC DNA]</scope>
    <source>
        <strain evidence="2">UoL-UT</strain>
    </source>
</reference>
<accession>A0A443RT94</accession>
<keyword evidence="3" id="KW-1185">Reference proteome</keyword>
<dbReference type="OrthoDB" id="190846at2759"/>
<dbReference type="STRING" id="299467.A0A443RT94"/>
<keyword evidence="1" id="KW-0812">Transmembrane</keyword>
<evidence type="ECO:0000313" key="2">
    <source>
        <dbReference type="EMBL" id="RWS18571.1"/>
    </source>
</evidence>
<comment type="caution">
    <text evidence="2">The sequence shown here is derived from an EMBL/GenBank/DDBJ whole genome shotgun (WGS) entry which is preliminary data.</text>
</comment>